<name>A0A481Z2T0_9VIRU</name>
<reference evidence="1" key="1">
    <citation type="journal article" date="2019" name="MBio">
        <title>Virus Genomes from Deep Sea Sediments Expand the Ocean Megavirome and Support Independent Origins of Viral Gigantism.</title>
        <authorList>
            <person name="Backstrom D."/>
            <person name="Yutin N."/>
            <person name="Jorgensen S.L."/>
            <person name="Dharamshi J."/>
            <person name="Homa F."/>
            <person name="Zaremba-Niedwiedzka K."/>
            <person name="Spang A."/>
            <person name="Wolf Y.I."/>
            <person name="Koonin E.V."/>
            <person name="Ettema T.J."/>
        </authorList>
    </citation>
    <scope>NUCLEOTIDE SEQUENCE</scope>
</reference>
<organism evidence="1">
    <name type="scientific">Pithovirus LCPAC101</name>
    <dbReference type="NCBI Taxonomy" id="2506586"/>
    <lineage>
        <taxon>Viruses</taxon>
        <taxon>Pithoviruses</taxon>
    </lineage>
</organism>
<sequence length="273" mass="32078">MDFTNYDLRSSIMADTKLEYKNKIYYFPGAIFIQNDQEYFVNVIHMHNELNDKSELIIKIPDNPTLTHDIINIYLNAVYSGTLVMDYNASVEYILDICDFARCVCSILVEQLCYNKLFTRNVDDNSMRKIIGYGFNNATIMIFINWLNITNIGNDIFKIIKKHEYILILEYIDSYVYDKYKYKYILSKNIKSHTELLHYAYKLNGDIIFNYIKLFHLNKVDIVTYCNTHANGLGQYLLMDSIVRFDAYGIYLKNSLSCSNLLLIKSDTKIINK</sequence>
<accession>A0A481Z2T0</accession>
<proteinExistence type="predicted"/>
<dbReference type="EMBL" id="MK500439">
    <property type="protein sequence ID" value="QBK89734.1"/>
    <property type="molecule type" value="Genomic_DNA"/>
</dbReference>
<gene>
    <name evidence="1" type="ORF">LCPAC101_00170</name>
</gene>
<protein>
    <submittedName>
        <fullName evidence="1">Uncharacterized protein</fullName>
    </submittedName>
</protein>
<evidence type="ECO:0000313" key="1">
    <source>
        <dbReference type="EMBL" id="QBK89734.1"/>
    </source>
</evidence>